<dbReference type="Pfam" id="PF03573">
    <property type="entry name" value="OprD"/>
    <property type="match status" value="1"/>
</dbReference>
<evidence type="ECO:0000313" key="6">
    <source>
        <dbReference type="Proteomes" id="UP000242815"/>
    </source>
</evidence>
<keyword evidence="2" id="KW-0813">Transport</keyword>
<dbReference type="EMBL" id="FOYD01000001">
    <property type="protein sequence ID" value="SFQ64003.1"/>
    <property type="molecule type" value="Genomic_DNA"/>
</dbReference>
<dbReference type="InterPro" id="IPR023614">
    <property type="entry name" value="Porin_dom_sf"/>
</dbReference>
<dbReference type="STRING" id="1002526.SAMN05216578_101602"/>
<reference evidence="5 6" key="1">
    <citation type="submission" date="2016-10" db="EMBL/GenBank/DDBJ databases">
        <authorList>
            <person name="de Groot N.N."/>
        </authorList>
    </citation>
    <scope>NUCLEOTIDE SEQUENCE [LARGE SCALE GENOMIC DNA]</scope>
    <source>
        <strain evidence="5 6">JCM 18415</strain>
    </source>
</reference>
<dbReference type="PANTHER" id="PTHR34596:SF2">
    <property type="entry name" value="CHITOPORIN"/>
    <property type="match status" value="1"/>
</dbReference>
<sequence length="436" mass="47113">MQHTLLASAIALGLLSTLPTLAQAGEGFVEGASATLGARNFYFNQDNRSGAASPSKSEEWGQGFLLNFQSGYTAGPVGFGLDALGQVGIRLDSGGRTTKADRDRNPGALFPLEDDGSAVSNFSRIDFTGKARIGRTELRLGALQPKLPVLTFNDGRLLPQTFRGGQLTSRDIEGLTLNLGQIERASGRASTDYEGLTIAGGTERVNQFRFAGGDYQLTDNLITSYYFAELEDYYRQHFLGLVHNIGLGNGKLNTDLRAFDSNADGANDDGQAGYGAAGFQNDGRVDNRALSALFTYSLSGHSLGLGYQHLSGDSHFPFVNNGNGATAYLITDSQIAKFQRAGEKTWLARYAYDFANAGVPGLKASATYLRGDDVKAAVSGADHEWERDLRVDYRIQNGWLKNLDLSLRHASLRSDVAGQRDQDELRAIASYTFTLL</sequence>
<dbReference type="Proteomes" id="UP000242815">
    <property type="component" value="Unassembled WGS sequence"/>
</dbReference>
<feature type="chain" id="PRO_5017387210" evidence="4">
    <location>
        <begin position="25"/>
        <end position="436"/>
    </location>
</feature>
<dbReference type="AlphaFoldDB" id="A0A1I6A5V4"/>
<evidence type="ECO:0000256" key="3">
    <source>
        <dbReference type="ARBA" id="ARBA00022729"/>
    </source>
</evidence>
<dbReference type="GO" id="GO:0015288">
    <property type="term" value="F:porin activity"/>
    <property type="evidence" value="ECO:0007669"/>
    <property type="project" value="TreeGrafter"/>
</dbReference>
<dbReference type="RefSeq" id="WP_090536791.1">
    <property type="nucleotide sequence ID" value="NZ_FOYD01000001.1"/>
</dbReference>
<evidence type="ECO:0000256" key="4">
    <source>
        <dbReference type="SAM" id="SignalP"/>
    </source>
</evidence>
<accession>A0A1I6A5V4</accession>
<dbReference type="GO" id="GO:0016020">
    <property type="term" value="C:membrane"/>
    <property type="evidence" value="ECO:0007669"/>
    <property type="project" value="InterPro"/>
</dbReference>
<gene>
    <name evidence="5" type="ORF">SAMN05216578_101602</name>
</gene>
<proteinExistence type="inferred from homology"/>
<dbReference type="InterPro" id="IPR005318">
    <property type="entry name" value="OM_porin_bac"/>
</dbReference>
<dbReference type="PANTHER" id="PTHR34596">
    <property type="entry name" value="CHITOPORIN"/>
    <property type="match status" value="1"/>
</dbReference>
<feature type="signal peptide" evidence="4">
    <location>
        <begin position="1"/>
        <end position="24"/>
    </location>
</feature>
<evidence type="ECO:0000256" key="2">
    <source>
        <dbReference type="ARBA" id="ARBA00022448"/>
    </source>
</evidence>
<keyword evidence="3 4" id="KW-0732">Signal</keyword>
<dbReference type="Gene3D" id="2.40.160.10">
    <property type="entry name" value="Porin"/>
    <property type="match status" value="1"/>
</dbReference>
<evidence type="ECO:0000313" key="5">
    <source>
        <dbReference type="EMBL" id="SFQ64003.1"/>
    </source>
</evidence>
<dbReference type="OrthoDB" id="6759120at2"/>
<protein>
    <submittedName>
        <fullName evidence="5">Outer membrane porin, OprD family</fullName>
    </submittedName>
</protein>
<organism evidence="5 6">
    <name type="scientific">Halopseudomonas formosensis</name>
    <dbReference type="NCBI Taxonomy" id="1002526"/>
    <lineage>
        <taxon>Bacteria</taxon>
        <taxon>Pseudomonadati</taxon>
        <taxon>Pseudomonadota</taxon>
        <taxon>Gammaproteobacteria</taxon>
        <taxon>Pseudomonadales</taxon>
        <taxon>Pseudomonadaceae</taxon>
        <taxon>Halopseudomonas</taxon>
    </lineage>
</organism>
<name>A0A1I6A5V4_9GAMM</name>
<comment type="similarity">
    <text evidence="1">Belongs to the outer membrane porin (Opr) (TC 1.B.25) family.</text>
</comment>
<evidence type="ECO:0000256" key="1">
    <source>
        <dbReference type="ARBA" id="ARBA00009075"/>
    </source>
</evidence>